<dbReference type="Gene3D" id="3.40.50.300">
    <property type="entry name" value="P-loop containing nucleotide triphosphate hydrolases"/>
    <property type="match status" value="1"/>
</dbReference>
<feature type="coiled-coil region" evidence="1">
    <location>
        <begin position="293"/>
        <end position="362"/>
    </location>
</feature>
<accession>A0A418T3U3</accession>
<protein>
    <recommendedName>
        <fullName evidence="4">Sulfotransferase family protein</fullName>
    </recommendedName>
</protein>
<feature type="coiled-coil region" evidence="1">
    <location>
        <begin position="398"/>
        <end position="429"/>
    </location>
</feature>
<comment type="caution">
    <text evidence="2">The sequence shown here is derived from an EMBL/GenBank/DDBJ whole genome shotgun (WGS) entry which is preliminary data.</text>
</comment>
<dbReference type="SUPFAM" id="SSF52540">
    <property type="entry name" value="P-loop containing nucleoside triphosphate hydrolases"/>
    <property type="match status" value="1"/>
</dbReference>
<evidence type="ECO:0008006" key="4">
    <source>
        <dbReference type="Google" id="ProtNLM"/>
    </source>
</evidence>
<dbReference type="AlphaFoldDB" id="A0A418T3U3"/>
<gene>
    <name evidence="2" type="ORF">D3P04_02650</name>
</gene>
<dbReference type="InterPro" id="IPR014556">
    <property type="entry name" value="UCP029407"/>
</dbReference>
<evidence type="ECO:0000313" key="2">
    <source>
        <dbReference type="EMBL" id="RJE87846.1"/>
    </source>
</evidence>
<organism evidence="2 3">
    <name type="scientific">Paracoccus onubensis</name>
    <dbReference type="NCBI Taxonomy" id="1675788"/>
    <lineage>
        <taxon>Bacteria</taxon>
        <taxon>Pseudomonadati</taxon>
        <taxon>Pseudomonadota</taxon>
        <taxon>Alphaproteobacteria</taxon>
        <taxon>Rhodobacterales</taxon>
        <taxon>Paracoccaceae</taxon>
        <taxon>Paracoccus</taxon>
    </lineage>
</organism>
<reference evidence="3" key="1">
    <citation type="submission" date="2018-09" db="EMBL/GenBank/DDBJ databases">
        <title>Acidovorax cavernicola nov. sp. isolated from Gruta de las Maravillas (Aracena, Spain).</title>
        <authorList>
            <person name="Jurado V."/>
            <person name="Gutierrez-Patricio S."/>
            <person name="Gonzalez-Pimentel J.L."/>
            <person name="Miller A.Z."/>
            <person name="Laiz L."/>
            <person name="Saiz-Jimenez C."/>
        </authorList>
    </citation>
    <scope>NUCLEOTIDE SEQUENCE [LARGE SCALE GENOMIC DNA]</scope>
    <source>
        <strain evidence="3">1011MAR3C25</strain>
    </source>
</reference>
<dbReference type="PIRSF" id="PIRSF029407">
    <property type="entry name" value="UCP029407"/>
    <property type="match status" value="1"/>
</dbReference>
<dbReference type="Proteomes" id="UP000284202">
    <property type="component" value="Unassembled WGS sequence"/>
</dbReference>
<sequence length="450" mass="51047">MHRSGTSALSGVLNILGCDGPATLMAPNESNEKGYFESSKLYRFHTDLFASAGTHWDDWLPMPATWSASPPAREFHQLAVETMTDEFGQSRLFVLKDPRICRLVPFWEDVFQEIGATPGYVLTHRNPLEVAASLGKRNGITTGLSHLIWLRHVLDAEANTRNRPRCFTSFAQLMSNWTGVAEKIQTALDLSLPRFSLGAATEVEAFLESDLQHHKEVPGKMLQSPMLSTWVRDTYEILERWVSDGENSEDHKRLDALRGAVDRAAPNFAQVIKSGLDKADALTKEQATITACIDDLRQDMAERDEQVKRLETQLEQAQFRVSELDQAHAALLAEHQQDVTEIQRLNKEIERERSARSSAEARSAEFDSRLQVQFRELSDVTRLLAESEKREQEGAALLSETETRKEAEKAEIQEIANQLRDEIAALHNSRSWRITWPLRRFTDGIRSLRK</sequence>
<keyword evidence="1" id="KW-0175">Coiled coil</keyword>
<proteinExistence type="predicted"/>
<name>A0A418T3U3_9RHOB</name>
<keyword evidence="3" id="KW-1185">Reference proteome</keyword>
<dbReference type="EMBL" id="QZCG01000002">
    <property type="protein sequence ID" value="RJE87846.1"/>
    <property type="molecule type" value="Genomic_DNA"/>
</dbReference>
<dbReference type="InterPro" id="IPR027417">
    <property type="entry name" value="P-loop_NTPase"/>
</dbReference>
<evidence type="ECO:0000313" key="3">
    <source>
        <dbReference type="Proteomes" id="UP000284202"/>
    </source>
</evidence>
<evidence type="ECO:0000256" key="1">
    <source>
        <dbReference type="SAM" id="Coils"/>
    </source>
</evidence>